<accession>A0ABP8KA64</accession>
<dbReference type="RefSeq" id="WP_159903477.1">
    <property type="nucleotide sequence ID" value="NZ_BAABFX010000049.1"/>
</dbReference>
<evidence type="ECO:0000313" key="2">
    <source>
        <dbReference type="Proteomes" id="UP001500390"/>
    </source>
</evidence>
<dbReference type="Proteomes" id="UP001500390">
    <property type="component" value="Unassembled WGS sequence"/>
</dbReference>
<proteinExistence type="predicted"/>
<evidence type="ECO:0000313" key="1">
    <source>
        <dbReference type="EMBL" id="GAA4403083.1"/>
    </source>
</evidence>
<protein>
    <submittedName>
        <fullName evidence="1">Uncharacterized protein</fullName>
    </submittedName>
</protein>
<keyword evidence="2" id="KW-1185">Reference proteome</keyword>
<comment type="caution">
    <text evidence="1">The sequence shown here is derived from an EMBL/GenBank/DDBJ whole genome shotgun (WGS) entry which is preliminary data.</text>
</comment>
<reference evidence="2" key="1">
    <citation type="journal article" date="2019" name="Int. J. Syst. Evol. Microbiol.">
        <title>The Global Catalogue of Microorganisms (GCM) 10K type strain sequencing project: providing services to taxonomists for standard genome sequencing and annotation.</title>
        <authorList>
            <consortium name="The Broad Institute Genomics Platform"/>
            <consortium name="The Broad Institute Genome Sequencing Center for Infectious Disease"/>
            <person name="Wu L."/>
            <person name="Ma J."/>
        </authorList>
    </citation>
    <scope>NUCLEOTIDE SEQUENCE [LARGE SCALE GENOMIC DNA]</scope>
    <source>
        <strain evidence="2">JCM 17738</strain>
    </source>
</reference>
<name>A0ABP8KA64_9MICO</name>
<dbReference type="EMBL" id="BAABFX010000049">
    <property type="protein sequence ID" value="GAA4403083.1"/>
    <property type="molecule type" value="Genomic_DNA"/>
</dbReference>
<gene>
    <name evidence="1" type="ORF">GCM10023153_32780</name>
</gene>
<organism evidence="1 2">
    <name type="scientific">Ornithinibacter aureus</name>
    <dbReference type="NCBI Taxonomy" id="622664"/>
    <lineage>
        <taxon>Bacteria</taxon>
        <taxon>Bacillati</taxon>
        <taxon>Actinomycetota</taxon>
        <taxon>Actinomycetes</taxon>
        <taxon>Micrococcales</taxon>
        <taxon>Intrasporangiaceae</taxon>
        <taxon>Ornithinibacter</taxon>
    </lineage>
</organism>
<sequence>MSANIGVRLKRVRLSAANASVRLGTFDFLYGYVDAAELPDADQPDERVTLRDLALPR</sequence>